<reference evidence="5" key="1">
    <citation type="submission" date="2022-02" db="EMBL/GenBank/DDBJ databases">
        <title>Paenibacillus sp. MBLB1832 Whole Genome Shotgun Sequencing.</title>
        <authorList>
            <person name="Hwang C.Y."/>
            <person name="Cho E.-S."/>
            <person name="Seo M.-J."/>
        </authorList>
    </citation>
    <scope>NUCLEOTIDE SEQUENCE</scope>
    <source>
        <strain evidence="5">MBLB1832</strain>
    </source>
</reference>
<comment type="similarity">
    <text evidence="3">Belongs to the glycosyl hydrolase 5 (cellulase A) family.</text>
</comment>
<organism evidence="5 6">
    <name type="scientific">Paenibacillus roseopurpureus</name>
    <dbReference type="NCBI Taxonomy" id="2918901"/>
    <lineage>
        <taxon>Bacteria</taxon>
        <taxon>Bacillati</taxon>
        <taxon>Bacillota</taxon>
        <taxon>Bacilli</taxon>
        <taxon>Bacillales</taxon>
        <taxon>Paenibacillaceae</taxon>
        <taxon>Paenibacillus</taxon>
    </lineage>
</organism>
<evidence type="ECO:0000256" key="3">
    <source>
        <dbReference type="RuleBase" id="RU361153"/>
    </source>
</evidence>
<proteinExistence type="inferred from homology"/>
<evidence type="ECO:0000259" key="4">
    <source>
        <dbReference type="Pfam" id="PF00150"/>
    </source>
</evidence>
<dbReference type="Gene3D" id="3.20.20.80">
    <property type="entry name" value="Glycosidases"/>
    <property type="match status" value="1"/>
</dbReference>
<dbReference type="Proteomes" id="UP001304650">
    <property type="component" value="Chromosome"/>
</dbReference>
<protein>
    <submittedName>
        <fullName evidence="5">Cellulase family glycosylhydrolase</fullName>
    </submittedName>
</protein>
<dbReference type="EMBL" id="CP130319">
    <property type="protein sequence ID" value="WNR46054.1"/>
    <property type="molecule type" value="Genomic_DNA"/>
</dbReference>
<keyword evidence="6" id="KW-1185">Reference proteome</keyword>
<dbReference type="KEGG" id="proo:MJB10_08170"/>
<name>A0AA96RM37_9BACL</name>
<keyword evidence="2 3" id="KW-0326">Glycosidase</keyword>
<dbReference type="Pfam" id="PF00150">
    <property type="entry name" value="Cellulase"/>
    <property type="match status" value="1"/>
</dbReference>
<dbReference type="RefSeq" id="WP_314803326.1">
    <property type="nucleotide sequence ID" value="NZ_CP130319.1"/>
</dbReference>
<evidence type="ECO:0000256" key="1">
    <source>
        <dbReference type="ARBA" id="ARBA00022801"/>
    </source>
</evidence>
<evidence type="ECO:0000313" key="5">
    <source>
        <dbReference type="EMBL" id="WNR46054.1"/>
    </source>
</evidence>
<keyword evidence="1 3" id="KW-0378">Hydrolase</keyword>
<dbReference type="InterPro" id="IPR017853">
    <property type="entry name" value="GH"/>
</dbReference>
<evidence type="ECO:0000256" key="2">
    <source>
        <dbReference type="ARBA" id="ARBA00023295"/>
    </source>
</evidence>
<dbReference type="GO" id="GO:0000272">
    <property type="term" value="P:polysaccharide catabolic process"/>
    <property type="evidence" value="ECO:0007669"/>
    <property type="project" value="InterPro"/>
</dbReference>
<sequence length="484" mass="54473">MTQSIYGKRLSVSNLTLVLSLLFVLISLFFFATTTHAQSTARDRVNIQNGNVVTDDGKPLRGGRFWITPGAITQMQAEPTQFREYFRSLSRDYHLNVVRICIYDQYQTLDPASVSSTVDTVVNWAEEDGIYAIVNWHTGFENYTTQINLTQADRFWAFYAPRYKDRTHVIYEGSNETVTNAASQEHMYNYIRNLAPNTHLIMWSVPNTSQYYGGDTTRPVIDLTTIQNTTGINYSNASIGYHTYSSTSEDTTAKSWRDAGYPIICTELLSDSGTRTPVNYVNMMPLIKSKETLGISWMNWMTFNYRIPVVDQGMNFTADFITNLGTYGITFWPENFKSLVVNGGFEKDALNSQTITGWTTSSATPNADYVDKYAHDGNNRLTHYYASAFNIYTFQTITGLSDGTYKLTVWVRRGGTFTRSMIVAKKFGGTDLSVTTPDNSSWTQVTIDNIVIANGYGKIEVGAYTDANAGAWIGIDQIDLIRTN</sequence>
<dbReference type="SUPFAM" id="SSF51445">
    <property type="entry name" value="(Trans)glycosidases"/>
    <property type="match status" value="1"/>
</dbReference>
<dbReference type="InterPro" id="IPR001547">
    <property type="entry name" value="Glyco_hydro_5"/>
</dbReference>
<gene>
    <name evidence="5" type="ORF">MJB10_08170</name>
</gene>
<dbReference type="AlphaFoldDB" id="A0AA96RM37"/>
<evidence type="ECO:0000313" key="6">
    <source>
        <dbReference type="Proteomes" id="UP001304650"/>
    </source>
</evidence>
<feature type="domain" description="Glycoside hydrolase family 5" evidence="4">
    <location>
        <begin position="85"/>
        <end position="301"/>
    </location>
</feature>
<dbReference type="GO" id="GO:0004553">
    <property type="term" value="F:hydrolase activity, hydrolyzing O-glycosyl compounds"/>
    <property type="evidence" value="ECO:0007669"/>
    <property type="project" value="InterPro"/>
</dbReference>
<dbReference type="Gene3D" id="2.60.120.260">
    <property type="entry name" value="Galactose-binding domain-like"/>
    <property type="match status" value="1"/>
</dbReference>
<accession>A0AA96RM37</accession>